<evidence type="ECO:0000313" key="4">
    <source>
        <dbReference type="EMBL" id="APG78103.1"/>
    </source>
</evidence>
<keyword evidence="2" id="KW-0548">Nucleotidyltransferase</keyword>
<sequence length="763" mass="85096">MFGHRRPTLCSACHADELADLSVPVGKDCVYRKMLIPESCARCGEWGLWPRSKSHTIYLPARLVADARALAAKCRANTLWGMKPANADLQLVNLLSAERDGRRANALLTAGLEAIIEEESFGAPCLLMRIAEHFCCSGPRSQAWRRVKDDPATTILEGGDEPGDEGSDAADDYDGSGVDLAETAERVDSQQAAFRDGTTIKSTVVEAPGTASTSGQAEGAEIGARVAQARFPSMSEKEAYCFSNDPRCLEAANTLRNKGVGVHNPSEKEAKARDEVVKLLCEQVFTKRECEKALMGYESLTRTALPRKLSEEQKMQWQLDAMNAADGDGLSYSKFIDAFVKAEVSAKPKPRPIANHKEIRLCALAKVAWVYENVIFHRFNKMSIKHRKKKDAISDIAGALSGMKNGRWVENDLTAFEFGISETLKELECKILRHIASVIGIEDVGSLLFERVVNDRTRSCVWSMRYKDECGEKRSFRLILPTAMRESGDRLTSSGNFLQNLIAWTAFLAEPGTISKSIESLLRTHGEKMFYTSARDGRKYLAMLVFEGDDTLGRLEESCVWLPFREGSTESVADDFFYRWGWKPKLSWKATQGYDYARVVGYDILIKDGIAVKDGDDYVCCPEMKRLLTTKQWTTSAVTPEELKTCNRVFAATLAEDFTRVEPFYAFLKAMYDSNQGGKQVADEKVREHYLMMTGELPEHKTFVMSNMKFPEFDGTGSEEWKELARVSCGDFSDLEWAAACAQPPHDRHGADLAAYFPASWLG</sequence>
<keyword evidence="4" id="KW-0696">RNA-directed RNA polymerase</keyword>
<proteinExistence type="predicted"/>
<feature type="region of interest" description="Disordered" evidence="3">
    <location>
        <begin position="148"/>
        <end position="176"/>
    </location>
</feature>
<reference evidence="4" key="1">
    <citation type="journal article" date="2016" name="Nature">
        <title>Redefining the invertebrate RNA virosphere.</title>
        <authorList>
            <person name="Shi M."/>
            <person name="Lin X.D."/>
            <person name="Tian J.H."/>
            <person name="Chen L.J."/>
            <person name="Chen X."/>
            <person name="Li C.X."/>
            <person name="Qin X.C."/>
            <person name="Li J."/>
            <person name="Cao J.P."/>
            <person name="Eden J.S."/>
            <person name="Buchmann J."/>
            <person name="Wang W."/>
            <person name="Xu J."/>
            <person name="Holmes E.C."/>
            <person name="Zhang Y.Z."/>
        </authorList>
    </citation>
    <scope>NUCLEOTIDE SEQUENCE</scope>
    <source>
        <strain evidence="4">BHZY59816</strain>
    </source>
</reference>
<dbReference type="InterPro" id="IPR043502">
    <property type="entry name" value="DNA/RNA_pol_sf"/>
</dbReference>
<dbReference type="GO" id="GO:0003968">
    <property type="term" value="F:RNA-directed RNA polymerase activity"/>
    <property type="evidence" value="ECO:0007669"/>
    <property type="project" value="UniProtKB-KW"/>
</dbReference>
<name>A0A1L3KL58_9VIRU</name>
<organism evidence="4">
    <name type="scientific">Beihai weivirus-like virus 19</name>
    <dbReference type="NCBI Taxonomy" id="1922747"/>
    <lineage>
        <taxon>Viruses</taxon>
        <taxon>Riboviria</taxon>
    </lineage>
</organism>
<protein>
    <submittedName>
        <fullName evidence="4">RNA-dependent RNA polymerase</fullName>
    </submittedName>
</protein>
<evidence type="ECO:0000256" key="1">
    <source>
        <dbReference type="ARBA" id="ARBA00022679"/>
    </source>
</evidence>
<dbReference type="SUPFAM" id="SSF56672">
    <property type="entry name" value="DNA/RNA polymerases"/>
    <property type="match status" value="1"/>
</dbReference>
<evidence type="ECO:0000256" key="3">
    <source>
        <dbReference type="SAM" id="MobiDB-lite"/>
    </source>
</evidence>
<evidence type="ECO:0000256" key="2">
    <source>
        <dbReference type="ARBA" id="ARBA00022695"/>
    </source>
</evidence>
<dbReference type="EMBL" id="KX884015">
    <property type="protein sequence ID" value="APG78103.1"/>
    <property type="molecule type" value="Genomic_RNA"/>
</dbReference>
<feature type="compositionally biased region" description="Acidic residues" evidence="3">
    <location>
        <begin position="158"/>
        <end position="174"/>
    </location>
</feature>
<accession>A0A1L3KL58</accession>
<keyword evidence="1" id="KW-0808">Transferase</keyword>